<dbReference type="EMBL" id="BTGD01000001">
    <property type="protein sequence ID" value="GMM53798.1"/>
    <property type="molecule type" value="Genomic_DNA"/>
</dbReference>
<gene>
    <name evidence="8" type="ORF">DAKH74_004140</name>
</gene>
<proteinExistence type="inferred from homology"/>
<evidence type="ECO:0000256" key="6">
    <source>
        <dbReference type="SAM" id="Phobius"/>
    </source>
</evidence>
<protein>
    <recommendedName>
        <fullName evidence="4">1-acyl-sn-glycerol-3-phosphate acyltransferase</fullName>
        <ecNumber evidence="4">2.3.1.51</ecNumber>
    </recommendedName>
</protein>
<evidence type="ECO:0000256" key="2">
    <source>
        <dbReference type="ARBA" id="ARBA00022679"/>
    </source>
</evidence>
<organism evidence="8 9">
    <name type="scientific">Maudiozyma humilis</name>
    <name type="common">Sour dough yeast</name>
    <name type="synonym">Kazachstania humilis</name>
    <dbReference type="NCBI Taxonomy" id="51915"/>
    <lineage>
        <taxon>Eukaryota</taxon>
        <taxon>Fungi</taxon>
        <taxon>Dikarya</taxon>
        <taxon>Ascomycota</taxon>
        <taxon>Saccharomycotina</taxon>
        <taxon>Saccharomycetes</taxon>
        <taxon>Saccharomycetales</taxon>
        <taxon>Saccharomycetaceae</taxon>
        <taxon>Maudiozyma</taxon>
    </lineage>
</organism>
<evidence type="ECO:0000256" key="5">
    <source>
        <dbReference type="SAM" id="MobiDB-lite"/>
    </source>
</evidence>
<keyword evidence="4" id="KW-0444">Lipid biosynthesis</keyword>
<dbReference type="Pfam" id="PF01553">
    <property type="entry name" value="Acyltransferase"/>
    <property type="match status" value="1"/>
</dbReference>
<evidence type="ECO:0000259" key="7">
    <source>
        <dbReference type="SMART" id="SM00563"/>
    </source>
</evidence>
<dbReference type="GO" id="GO:0016020">
    <property type="term" value="C:membrane"/>
    <property type="evidence" value="ECO:0007669"/>
    <property type="project" value="InterPro"/>
</dbReference>
<dbReference type="InterPro" id="IPR004552">
    <property type="entry name" value="AGP_acyltrans"/>
</dbReference>
<feature type="domain" description="Phospholipid/glycerol acyltransferase" evidence="7">
    <location>
        <begin position="74"/>
        <end position="191"/>
    </location>
</feature>
<feature type="transmembrane region" description="Helical" evidence="6">
    <location>
        <begin position="12"/>
        <end position="36"/>
    </location>
</feature>
<keyword evidence="4" id="KW-1208">Phospholipid metabolism</keyword>
<keyword evidence="6" id="KW-0812">Transmembrane</keyword>
<evidence type="ECO:0000313" key="9">
    <source>
        <dbReference type="Proteomes" id="UP001377567"/>
    </source>
</evidence>
<dbReference type="CDD" id="cd07989">
    <property type="entry name" value="LPLAT_AGPAT-like"/>
    <property type="match status" value="1"/>
</dbReference>
<comment type="caution">
    <text evidence="8">The sequence shown here is derived from an EMBL/GenBank/DDBJ whole genome shotgun (WGS) entry which is preliminary data.</text>
</comment>
<name>A0AAV5RRB1_MAUHU</name>
<comment type="domain">
    <text evidence="4">The HXXXXD motif is essential for acyltransferase activity and may constitute the binding site for the phosphate moiety of the glycerol-3-phosphate.</text>
</comment>
<dbReference type="GO" id="GO:0003841">
    <property type="term" value="F:1-acylglycerol-3-phosphate O-acyltransferase activity"/>
    <property type="evidence" value="ECO:0007669"/>
    <property type="project" value="UniProtKB-UniRule"/>
</dbReference>
<feature type="compositionally biased region" description="Polar residues" evidence="5">
    <location>
        <begin position="278"/>
        <end position="290"/>
    </location>
</feature>
<dbReference type="AlphaFoldDB" id="A0AAV5RRB1"/>
<evidence type="ECO:0000313" key="8">
    <source>
        <dbReference type="EMBL" id="GMM53798.1"/>
    </source>
</evidence>
<dbReference type="InterPro" id="IPR002123">
    <property type="entry name" value="Plipid/glycerol_acylTrfase"/>
</dbReference>
<feature type="compositionally biased region" description="Basic and acidic residues" evidence="5">
    <location>
        <begin position="265"/>
        <end position="277"/>
    </location>
</feature>
<evidence type="ECO:0000256" key="3">
    <source>
        <dbReference type="ARBA" id="ARBA00023315"/>
    </source>
</evidence>
<sequence>MSNVALYYARVVLAVVVLMVSAAYGTLASIVCTLIGKQHLAQYTTARFYYYAMKWVMGIDVKVIGEEKLQNKPFIAVSNHQSTLDILMLGRMFPPGCTITAKTSLKWVPFLGWFMALSGTYFLNRSNRKQSVDTLNDGLRNIKEKKRALWIFPEGTRSYSTDLKLLPFKKGAFHLAQQGKIPIVPIVVSNTSTLMNSKNKVFNRGVITVKVMDPISTEELTPEGVSKFSEELHDKMFAELKTIGYSKAINDTNIPAEAIAFEKAHETESVAASDEKTTASAASGSSLHQE</sequence>
<dbReference type="PANTHER" id="PTHR10434:SF11">
    <property type="entry name" value="1-ACYL-SN-GLYCEROL-3-PHOSPHATE ACYLTRANSFERASE"/>
    <property type="match status" value="1"/>
</dbReference>
<evidence type="ECO:0000256" key="1">
    <source>
        <dbReference type="ARBA" id="ARBA00008655"/>
    </source>
</evidence>
<dbReference type="PANTHER" id="PTHR10434">
    <property type="entry name" value="1-ACYL-SN-GLYCEROL-3-PHOSPHATE ACYLTRANSFERASE"/>
    <property type="match status" value="1"/>
</dbReference>
<comment type="catalytic activity">
    <reaction evidence="4">
        <text>a 1-acyl-sn-glycero-3-phosphate + an acyl-CoA = a 1,2-diacyl-sn-glycero-3-phosphate + CoA</text>
        <dbReference type="Rhea" id="RHEA:19709"/>
        <dbReference type="ChEBI" id="CHEBI:57287"/>
        <dbReference type="ChEBI" id="CHEBI:57970"/>
        <dbReference type="ChEBI" id="CHEBI:58342"/>
        <dbReference type="ChEBI" id="CHEBI:58608"/>
        <dbReference type="EC" id="2.3.1.51"/>
    </reaction>
</comment>
<feature type="region of interest" description="Disordered" evidence="5">
    <location>
        <begin position="265"/>
        <end position="290"/>
    </location>
</feature>
<dbReference type="EC" id="2.3.1.51" evidence="4"/>
<keyword evidence="4" id="KW-0443">Lipid metabolism</keyword>
<keyword evidence="3 4" id="KW-0012">Acyltransferase</keyword>
<keyword evidence="9" id="KW-1185">Reference proteome</keyword>
<dbReference type="SUPFAM" id="SSF69593">
    <property type="entry name" value="Glycerol-3-phosphate (1)-acyltransferase"/>
    <property type="match status" value="1"/>
</dbReference>
<dbReference type="GO" id="GO:0006654">
    <property type="term" value="P:phosphatidic acid biosynthetic process"/>
    <property type="evidence" value="ECO:0007669"/>
    <property type="project" value="TreeGrafter"/>
</dbReference>
<comment type="similarity">
    <text evidence="1 4">Belongs to the 1-acyl-sn-glycerol-3-phosphate acyltransferase family.</text>
</comment>
<evidence type="ECO:0000256" key="4">
    <source>
        <dbReference type="RuleBase" id="RU361267"/>
    </source>
</evidence>
<accession>A0AAV5RRB1</accession>
<dbReference type="NCBIfam" id="TIGR00530">
    <property type="entry name" value="AGP_acyltrn"/>
    <property type="match status" value="1"/>
</dbReference>
<keyword evidence="6" id="KW-0472">Membrane</keyword>
<dbReference type="SMART" id="SM00563">
    <property type="entry name" value="PlsC"/>
    <property type="match status" value="1"/>
</dbReference>
<dbReference type="Proteomes" id="UP001377567">
    <property type="component" value="Unassembled WGS sequence"/>
</dbReference>
<keyword evidence="2 4" id="KW-0808">Transferase</keyword>
<dbReference type="GO" id="GO:0005783">
    <property type="term" value="C:endoplasmic reticulum"/>
    <property type="evidence" value="ECO:0007669"/>
    <property type="project" value="TreeGrafter"/>
</dbReference>
<keyword evidence="6" id="KW-1133">Transmembrane helix</keyword>
<reference evidence="8 9" key="1">
    <citation type="journal article" date="2023" name="Elife">
        <title>Identification of key yeast species and microbe-microbe interactions impacting larval growth of Drosophila in the wild.</title>
        <authorList>
            <person name="Mure A."/>
            <person name="Sugiura Y."/>
            <person name="Maeda R."/>
            <person name="Honda K."/>
            <person name="Sakurai N."/>
            <person name="Takahashi Y."/>
            <person name="Watada M."/>
            <person name="Katoh T."/>
            <person name="Gotoh A."/>
            <person name="Gotoh Y."/>
            <person name="Taniguchi I."/>
            <person name="Nakamura K."/>
            <person name="Hayashi T."/>
            <person name="Katayama T."/>
            <person name="Uemura T."/>
            <person name="Hattori Y."/>
        </authorList>
    </citation>
    <scope>NUCLEOTIDE SEQUENCE [LARGE SCALE GENOMIC DNA]</scope>
    <source>
        <strain evidence="8 9">KH-74</strain>
    </source>
</reference>
<keyword evidence="4" id="KW-0594">Phospholipid biosynthesis</keyword>